<feature type="region of interest" description="Disordered" evidence="2">
    <location>
        <begin position="401"/>
        <end position="470"/>
    </location>
</feature>
<feature type="compositionally biased region" description="Basic residues" evidence="2">
    <location>
        <begin position="440"/>
        <end position="453"/>
    </location>
</feature>
<feature type="region of interest" description="Disordered" evidence="2">
    <location>
        <begin position="520"/>
        <end position="558"/>
    </location>
</feature>
<name>A0A438D7M6_VITVI</name>
<keyword evidence="3" id="KW-0812">Transmembrane</keyword>
<feature type="compositionally biased region" description="Basic and acidic residues" evidence="2">
    <location>
        <begin position="401"/>
        <end position="423"/>
    </location>
</feature>
<accession>A0A438D7M6</accession>
<proteinExistence type="predicted"/>
<keyword evidence="1" id="KW-0175">Coiled coil</keyword>
<comment type="caution">
    <text evidence="4">The sequence shown here is derived from an EMBL/GenBank/DDBJ whole genome shotgun (WGS) entry which is preliminary data.</text>
</comment>
<evidence type="ECO:0000256" key="2">
    <source>
        <dbReference type="SAM" id="MobiDB-lite"/>
    </source>
</evidence>
<evidence type="ECO:0000313" key="4">
    <source>
        <dbReference type="EMBL" id="RVW31448.1"/>
    </source>
</evidence>
<evidence type="ECO:0000256" key="3">
    <source>
        <dbReference type="SAM" id="Phobius"/>
    </source>
</evidence>
<gene>
    <name evidence="4" type="ORF">CK203_086799</name>
</gene>
<feature type="compositionally biased region" description="Basic and acidic residues" evidence="2">
    <location>
        <begin position="823"/>
        <end position="844"/>
    </location>
</feature>
<dbReference type="Proteomes" id="UP000288805">
    <property type="component" value="Unassembled WGS sequence"/>
</dbReference>
<feature type="coiled-coil region" evidence="1">
    <location>
        <begin position="703"/>
        <end position="804"/>
    </location>
</feature>
<evidence type="ECO:0000313" key="5">
    <source>
        <dbReference type="Proteomes" id="UP000288805"/>
    </source>
</evidence>
<keyword evidence="3" id="KW-0472">Membrane</keyword>
<feature type="region of interest" description="Disordered" evidence="2">
    <location>
        <begin position="821"/>
        <end position="844"/>
    </location>
</feature>
<feature type="transmembrane region" description="Helical" evidence="3">
    <location>
        <begin position="143"/>
        <end position="164"/>
    </location>
</feature>
<protein>
    <submittedName>
        <fullName evidence="4">Uncharacterized protein</fullName>
    </submittedName>
</protein>
<dbReference type="AlphaFoldDB" id="A0A438D7M6"/>
<dbReference type="EMBL" id="QGNW01001754">
    <property type="protein sequence ID" value="RVW31448.1"/>
    <property type="molecule type" value="Genomic_DNA"/>
</dbReference>
<reference evidence="4 5" key="1">
    <citation type="journal article" date="2018" name="PLoS Genet.">
        <title>Population sequencing reveals clonal diversity and ancestral inbreeding in the grapevine cultivar Chardonnay.</title>
        <authorList>
            <person name="Roach M.J."/>
            <person name="Johnson D.L."/>
            <person name="Bohlmann J."/>
            <person name="van Vuuren H.J."/>
            <person name="Jones S.J."/>
            <person name="Pretorius I.S."/>
            <person name="Schmidt S.A."/>
            <person name="Borneman A.R."/>
        </authorList>
    </citation>
    <scope>NUCLEOTIDE SEQUENCE [LARGE SCALE GENOMIC DNA]</scope>
    <source>
        <strain evidence="5">cv. Chardonnay</strain>
        <tissue evidence="4">Leaf</tissue>
    </source>
</reference>
<evidence type="ECO:0000256" key="1">
    <source>
        <dbReference type="SAM" id="Coils"/>
    </source>
</evidence>
<keyword evidence="3" id="KW-1133">Transmembrane helix</keyword>
<organism evidence="4 5">
    <name type="scientific">Vitis vinifera</name>
    <name type="common">Grape</name>
    <dbReference type="NCBI Taxonomy" id="29760"/>
    <lineage>
        <taxon>Eukaryota</taxon>
        <taxon>Viridiplantae</taxon>
        <taxon>Streptophyta</taxon>
        <taxon>Embryophyta</taxon>
        <taxon>Tracheophyta</taxon>
        <taxon>Spermatophyta</taxon>
        <taxon>Magnoliopsida</taxon>
        <taxon>eudicotyledons</taxon>
        <taxon>Gunneridae</taxon>
        <taxon>Pentapetalae</taxon>
        <taxon>rosids</taxon>
        <taxon>Vitales</taxon>
        <taxon>Vitaceae</taxon>
        <taxon>Viteae</taxon>
        <taxon>Vitis</taxon>
    </lineage>
</organism>
<feature type="region of interest" description="Disordered" evidence="2">
    <location>
        <begin position="594"/>
        <end position="633"/>
    </location>
</feature>
<sequence length="844" mass="93093">MMQIQRNQEREPNVLSPRVSDGPRCCYMDGHVILNTQGVLDSVVVPAKGIRTGCPDAPSDGFISHGEKEIYKSVGLFLGIKRLPGDHFSSSCEGALSSYEWLSETMVGDAAVRDRGKRLCRMIVGSDLLSLPLVFSFCRRYPFFFFGAVFGTYLFATAVPLVAFAGSLHLLSGLLGHCFGRVILLWLCGKKWLQKRLFRLSGRLCLLRKWKKRYPLHKGTIQRGAPVPSAGVVQGIPPLLSNSPYLYSPQPCPGADGMQHHQYACVRSPALPSNGDRTARFDKGRGEGAGGSLGWMGGAITASVEAFFSELYPKNSGFGIEGHLVDWVEKASFACVCKLFEIDPKERAYKTLLSARNLTEVVREPQEYVINILPRKLAKDEIVPGEHYTVKELPLYQEAKEADAERRRKLLEDRDQKKTEGTIRKAPGQKRGPDSPPKKTSGKRGKLVKKHGKDAKEPTPPKEFPPPQTTYEGEVMIEEPVNAAPHSISSGPGRMSGLNHSGPSLVAAARLANVAEEAASINHPGNLNPDAAETAPLEEAGAESQSQPSDDPDRLAIVLQEIEISCASAHDAHPDGGEVEMATETSAVPAIIPAEDASGPMCPDENMGAPIPGHELPSPSSSEEESADDAAPASPFSYAELEAKLKQITPDWKAIKPSAKMFDMIETLVRGLRSMSQQHALFTQLLQTADYMRTFSSRHQEIENQLRLRMEEAEASLSTMREENEALRVELAEAKGQEESTAGRLHEAEGEAARLRDELSRLRTEVLNEKKQKEDLQLRLDVQKEELEREFAVEREELAADYQRQVDDTFIFGYRCCMKKNGIKRDTPSIPPSEEKKLHEKPAP</sequence>